<dbReference type="KEGG" id="vg:54998463"/>
<protein>
    <submittedName>
        <fullName evidence="1">Uncharacterized protein</fullName>
    </submittedName>
</protein>
<dbReference type="RefSeq" id="YP_009807582.1">
    <property type="nucleotide sequence ID" value="NC_048027.1"/>
</dbReference>
<accession>A0A346FCI4</accession>
<evidence type="ECO:0000313" key="2">
    <source>
        <dbReference type="Proteomes" id="UP000259952"/>
    </source>
</evidence>
<proteinExistence type="predicted"/>
<dbReference type="Proteomes" id="UP000259952">
    <property type="component" value="Segment"/>
</dbReference>
<name>A0A346FCI4_9CAUD</name>
<keyword evidence="2" id="KW-1185">Reference proteome</keyword>
<reference evidence="1 2" key="1">
    <citation type="submission" date="2018-06" db="EMBL/GenBank/DDBJ databases">
        <authorList>
            <person name="Searcy Z.E."/>
            <person name="Delesalle V.A."/>
            <person name="Garlena R.A."/>
            <person name="Russell D.A."/>
            <person name="Pope W.H."/>
            <person name="Jacobs-Sera D."/>
            <person name="Hatfull G.F."/>
        </authorList>
    </citation>
    <scope>NUCLEOTIDE SEQUENCE [LARGE SCALE GENOMIC DNA]</scope>
</reference>
<gene>
    <name evidence="1" type="primary">30</name>
    <name evidence="1" type="ORF">SEA_FRYBERGER_30</name>
</gene>
<organism evidence="1 2">
    <name type="scientific">Gordonia phage Fryberger</name>
    <dbReference type="NCBI Taxonomy" id="2250392"/>
    <lineage>
        <taxon>Viruses</taxon>
        <taxon>Duplodnaviria</taxon>
        <taxon>Heunggongvirae</taxon>
        <taxon>Uroviricota</taxon>
        <taxon>Caudoviricetes</taxon>
        <taxon>Ronaldovirus</taxon>
        <taxon>Ronaldovirus fryberger</taxon>
    </lineage>
</organism>
<dbReference type="EMBL" id="MH479913">
    <property type="protein sequence ID" value="AXN53448.1"/>
    <property type="molecule type" value="Genomic_DNA"/>
</dbReference>
<sequence length="117" mass="13369">MITPHEEDIQGEIHKGDMFRVDVDVVYGDFDTREEARDAIIQLIDSVPAEDLPEDDDGEYEFIWRDFPVDGLVGFGIEADLSDVKYVAAIVVISSEEPDKDAVQELIEEYLMEDWND</sequence>
<dbReference type="GeneID" id="54998463"/>
<evidence type="ECO:0000313" key="1">
    <source>
        <dbReference type="EMBL" id="AXN53448.1"/>
    </source>
</evidence>